<dbReference type="Proteomes" id="UP000248961">
    <property type="component" value="Unassembled WGS sequence"/>
</dbReference>
<evidence type="ECO:0000313" key="3">
    <source>
        <dbReference type="Proteomes" id="UP000248961"/>
    </source>
</evidence>
<dbReference type="AlphaFoldDB" id="A0A395HV23"/>
<dbReference type="EMBL" id="KZ824290">
    <property type="protein sequence ID" value="RAL11235.1"/>
    <property type="molecule type" value="Genomic_DNA"/>
</dbReference>
<gene>
    <name evidence="2" type="ORF">BO97DRAFT_107557</name>
</gene>
<proteinExistence type="predicted"/>
<reference evidence="2 3" key="1">
    <citation type="submission" date="2018-02" db="EMBL/GenBank/DDBJ databases">
        <title>The genomes of Aspergillus section Nigri reveals drivers in fungal speciation.</title>
        <authorList>
            <consortium name="DOE Joint Genome Institute"/>
            <person name="Vesth T.C."/>
            <person name="Nybo J."/>
            <person name="Theobald S."/>
            <person name="Brandl J."/>
            <person name="Frisvad J.C."/>
            <person name="Nielsen K.F."/>
            <person name="Lyhne E.K."/>
            <person name="Kogle M.E."/>
            <person name="Kuo A."/>
            <person name="Riley R."/>
            <person name="Clum A."/>
            <person name="Nolan M."/>
            <person name="Lipzen A."/>
            <person name="Salamov A."/>
            <person name="Henrissat B."/>
            <person name="Wiebenga A."/>
            <person name="De vries R.P."/>
            <person name="Grigoriev I.V."/>
            <person name="Mortensen U.H."/>
            <person name="Andersen M.R."/>
            <person name="Baker S.E."/>
        </authorList>
    </citation>
    <scope>NUCLEOTIDE SEQUENCE [LARGE SCALE GENOMIC DNA]</scope>
    <source>
        <strain evidence="2 3">CBS 101889</strain>
    </source>
</reference>
<keyword evidence="1" id="KW-0732">Signal</keyword>
<accession>A0A395HV23</accession>
<dbReference type="VEuPathDB" id="FungiDB:BO97DRAFT_107557"/>
<protein>
    <recommendedName>
        <fullName evidence="4">Secreted protein</fullName>
    </recommendedName>
</protein>
<evidence type="ECO:0000313" key="2">
    <source>
        <dbReference type="EMBL" id="RAL11235.1"/>
    </source>
</evidence>
<evidence type="ECO:0000256" key="1">
    <source>
        <dbReference type="SAM" id="SignalP"/>
    </source>
</evidence>
<keyword evidence="3" id="KW-1185">Reference proteome</keyword>
<sequence>MTLMIMVVFASRPTHACVFSALQRWRRANSKLCSLGKGFLPFIFLESVEQRQRLDYFGLYSTCFTLLRAVSFAPLAAGSRHMFHFLNCL</sequence>
<name>A0A395HV23_ASPHC</name>
<evidence type="ECO:0008006" key="4">
    <source>
        <dbReference type="Google" id="ProtNLM"/>
    </source>
</evidence>
<feature type="chain" id="PRO_5017397425" description="Secreted protein" evidence="1">
    <location>
        <begin position="17"/>
        <end position="89"/>
    </location>
</feature>
<organism evidence="2 3">
    <name type="scientific">Aspergillus homomorphus (strain CBS 101889)</name>
    <dbReference type="NCBI Taxonomy" id="1450537"/>
    <lineage>
        <taxon>Eukaryota</taxon>
        <taxon>Fungi</taxon>
        <taxon>Dikarya</taxon>
        <taxon>Ascomycota</taxon>
        <taxon>Pezizomycotina</taxon>
        <taxon>Eurotiomycetes</taxon>
        <taxon>Eurotiomycetidae</taxon>
        <taxon>Eurotiales</taxon>
        <taxon>Aspergillaceae</taxon>
        <taxon>Aspergillus</taxon>
        <taxon>Aspergillus subgen. Circumdati</taxon>
    </lineage>
</organism>
<dbReference type="RefSeq" id="XP_025550389.1">
    <property type="nucleotide sequence ID" value="XM_025689879.1"/>
</dbReference>
<feature type="signal peptide" evidence="1">
    <location>
        <begin position="1"/>
        <end position="16"/>
    </location>
</feature>
<dbReference type="GeneID" id="37194168"/>